<dbReference type="PANTHER" id="PTHR44858">
    <property type="entry name" value="TETRATRICOPEPTIDE REPEAT PROTEIN 6"/>
    <property type="match status" value="1"/>
</dbReference>
<accession>A0A7X4KJU2</accession>
<dbReference type="PROSITE" id="PS50293">
    <property type="entry name" value="TPR_REGION"/>
    <property type="match status" value="2"/>
</dbReference>
<protein>
    <submittedName>
        <fullName evidence="4">Tetratricopeptide repeat protein</fullName>
    </submittedName>
</protein>
<dbReference type="Proteomes" id="UP000469734">
    <property type="component" value="Unassembled WGS sequence"/>
</dbReference>
<gene>
    <name evidence="4" type="ORF">GTP56_26385</name>
</gene>
<keyword evidence="1" id="KW-0677">Repeat</keyword>
<evidence type="ECO:0000256" key="1">
    <source>
        <dbReference type="ARBA" id="ARBA00022737"/>
    </source>
</evidence>
<feature type="repeat" description="TPR" evidence="3">
    <location>
        <begin position="75"/>
        <end position="108"/>
    </location>
</feature>
<feature type="repeat" description="TPR" evidence="3">
    <location>
        <begin position="41"/>
        <end position="74"/>
    </location>
</feature>
<organism evidence="4 5">
    <name type="scientific">Duganella margarita</name>
    <dbReference type="NCBI Taxonomy" id="2692170"/>
    <lineage>
        <taxon>Bacteria</taxon>
        <taxon>Pseudomonadati</taxon>
        <taxon>Pseudomonadota</taxon>
        <taxon>Betaproteobacteria</taxon>
        <taxon>Burkholderiales</taxon>
        <taxon>Oxalobacteraceae</taxon>
        <taxon>Telluria group</taxon>
        <taxon>Duganella</taxon>
    </lineage>
</organism>
<dbReference type="InterPro" id="IPR019734">
    <property type="entry name" value="TPR_rpt"/>
</dbReference>
<name>A0A7X4KJU2_9BURK</name>
<dbReference type="SMART" id="SM00028">
    <property type="entry name" value="TPR"/>
    <property type="match status" value="9"/>
</dbReference>
<dbReference type="RefSeq" id="WP_161052310.1">
    <property type="nucleotide sequence ID" value="NZ_WWCR01000046.1"/>
</dbReference>
<feature type="repeat" description="TPR" evidence="3">
    <location>
        <begin position="279"/>
        <end position="312"/>
    </location>
</feature>
<dbReference type="Pfam" id="PF07721">
    <property type="entry name" value="TPR_4"/>
    <property type="match status" value="1"/>
</dbReference>
<feature type="repeat" description="TPR" evidence="3">
    <location>
        <begin position="7"/>
        <end position="40"/>
    </location>
</feature>
<dbReference type="Pfam" id="PF13432">
    <property type="entry name" value="TPR_16"/>
    <property type="match status" value="2"/>
</dbReference>
<evidence type="ECO:0000313" key="4">
    <source>
        <dbReference type="EMBL" id="MYM75697.1"/>
    </source>
</evidence>
<dbReference type="Gene3D" id="3.40.50.2000">
    <property type="entry name" value="Glycogen Phosphorylase B"/>
    <property type="match status" value="1"/>
</dbReference>
<dbReference type="PROSITE" id="PS50005">
    <property type="entry name" value="TPR"/>
    <property type="match status" value="9"/>
</dbReference>
<dbReference type="SUPFAM" id="SSF48452">
    <property type="entry name" value="TPR-like"/>
    <property type="match status" value="2"/>
</dbReference>
<dbReference type="AlphaFoldDB" id="A0A7X4KJU2"/>
<dbReference type="EMBL" id="WWCR01000046">
    <property type="protein sequence ID" value="MYM75697.1"/>
    <property type="molecule type" value="Genomic_DNA"/>
</dbReference>
<feature type="repeat" description="TPR" evidence="3">
    <location>
        <begin position="177"/>
        <end position="210"/>
    </location>
</feature>
<feature type="repeat" description="TPR" evidence="3">
    <location>
        <begin position="143"/>
        <end position="176"/>
    </location>
</feature>
<dbReference type="InterPro" id="IPR050498">
    <property type="entry name" value="Ycf3"/>
</dbReference>
<evidence type="ECO:0000256" key="3">
    <source>
        <dbReference type="PROSITE-ProRule" id="PRU00339"/>
    </source>
</evidence>
<dbReference type="SUPFAM" id="SSF53756">
    <property type="entry name" value="UDP-Glycosyltransferase/glycogen phosphorylase"/>
    <property type="match status" value="1"/>
</dbReference>
<proteinExistence type="predicted"/>
<dbReference type="Pfam" id="PF13181">
    <property type="entry name" value="TPR_8"/>
    <property type="match status" value="1"/>
</dbReference>
<feature type="repeat" description="TPR" evidence="3">
    <location>
        <begin position="383"/>
        <end position="416"/>
    </location>
</feature>
<dbReference type="Gene3D" id="1.25.40.10">
    <property type="entry name" value="Tetratricopeptide repeat domain"/>
    <property type="match status" value="4"/>
</dbReference>
<dbReference type="Pfam" id="PF13176">
    <property type="entry name" value="TPR_7"/>
    <property type="match status" value="1"/>
</dbReference>
<comment type="caution">
    <text evidence="4">The sequence shown here is derived from an EMBL/GenBank/DDBJ whole genome shotgun (WGS) entry which is preliminary data.</text>
</comment>
<reference evidence="4 5" key="1">
    <citation type="submission" date="2019-12" db="EMBL/GenBank/DDBJ databases">
        <title>Novel species isolated from a subtropical stream in China.</title>
        <authorList>
            <person name="Lu H."/>
        </authorList>
    </citation>
    <scope>NUCLEOTIDE SEQUENCE [LARGE SCALE GENOMIC DNA]</scope>
    <source>
        <strain evidence="4 5">FT134W</strain>
    </source>
</reference>
<dbReference type="Pfam" id="PF00515">
    <property type="entry name" value="TPR_1"/>
    <property type="match status" value="2"/>
</dbReference>
<dbReference type="GO" id="GO:0042802">
    <property type="term" value="F:identical protein binding"/>
    <property type="evidence" value="ECO:0007669"/>
    <property type="project" value="InterPro"/>
</dbReference>
<keyword evidence="2 3" id="KW-0802">TPR repeat</keyword>
<evidence type="ECO:0000313" key="5">
    <source>
        <dbReference type="Proteomes" id="UP000469734"/>
    </source>
</evidence>
<dbReference type="InterPro" id="IPR011990">
    <property type="entry name" value="TPR-like_helical_dom_sf"/>
</dbReference>
<dbReference type="InterPro" id="IPR011717">
    <property type="entry name" value="TPR-4"/>
</dbReference>
<feature type="repeat" description="TPR" evidence="3">
    <location>
        <begin position="109"/>
        <end position="142"/>
    </location>
</feature>
<evidence type="ECO:0000256" key="2">
    <source>
        <dbReference type="ARBA" id="ARBA00022803"/>
    </source>
</evidence>
<feature type="repeat" description="TPR" evidence="3">
    <location>
        <begin position="211"/>
        <end position="244"/>
    </location>
</feature>
<sequence length="739" mass="82380">MATNSNVDQLFTQAVQYHNAGNLPQALQAYEQVLRLAPDHFDALHHTGIAAFQSGNFDAAASFIRSALALDPDHAAAHSNLGNALRELQLMEEALRSYERALALAGADANTHFNRAVTLQSLMRSDEALQAYDEALALDPSDDQAWNNRATLLWQTRQYDLALINAEQALALNPHNLEAHHNRGNILRDTGNLDSAEESYRQALTLAPDYADAHYDLGRMLLGLGRHAEALQAQDEAVRLQPQLVQAHRQRALALHALQRAEAARDAEAVALALQVRLVAAYRQRGMQLAQLAEHESAATMYAAALELDERNAELQQLHAEALVNSQQHEEVLARLRHALALKMERAARLAPAELSADTDQQQDFDKGRVALEKLIKMAPNNPRAYINLGSLLSRLGLNDQALAHYERALALEPDFPLARWNRGLVLLARGDYERGWLDYEYRWVAKDLALSKAKRHFLKPQWTGRESLKGKTILLHAEQGLGDAIQFCRFAAMVKQRGAHVMLEVWPPLVPLMKTLDGIDQLIPTGTKRPAFDYHIPLLSLPLALNIRIDTIPTAPFYLRSDPAKREQWSGELGVTHKLRVGVVWSGSITHGNDHNRSLPLSALAPLFSDDYEFICLQKEIRPSDQALLDTLPVRQVSHLLHDFGDTAALCDLMDLVITVDTSVAHLAGALGKPLWVMLPTPFEWRWLEQGRTNPWYPSATVFRQQRSGAWDPVVAEVSDALKQVPPPAPPSMFQLHT</sequence>
<dbReference type="PANTHER" id="PTHR44858:SF1">
    <property type="entry name" value="UDP-N-ACETYLGLUCOSAMINE--PEPTIDE N-ACETYLGLUCOSAMINYLTRANSFERASE SPINDLY-RELATED"/>
    <property type="match status" value="1"/>
</dbReference>